<comment type="caution">
    <text evidence="1">The sequence shown here is derived from an EMBL/GenBank/DDBJ whole genome shotgun (WGS) entry which is preliminary data.</text>
</comment>
<accession>A0A8J8T011</accession>
<organism evidence="1 2">
    <name type="scientific">Halteria grandinella</name>
    <dbReference type="NCBI Taxonomy" id="5974"/>
    <lineage>
        <taxon>Eukaryota</taxon>
        <taxon>Sar</taxon>
        <taxon>Alveolata</taxon>
        <taxon>Ciliophora</taxon>
        <taxon>Intramacronucleata</taxon>
        <taxon>Spirotrichea</taxon>
        <taxon>Stichotrichia</taxon>
        <taxon>Sporadotrichida</taxon>
        <taxon>Halteriidae</taxon>
        <taxon>Halteria</taxon>
    </lineage>
</organism>
<dbReference type="Proteomes" id="UP000785679">
    <property type="component" value="Unassembled WGS sequence"/>
</dbReference>
<name>A0A8J8T011_HALGN</name>
<dbReference type="AlphaFoldDB" id="A0A8J8T011"/>
<proteinExistence type="predicted"/>
<evidence type="ECO:0000313" key="2">
    <source>
        <dbReference type="Proteomes" id="UP000785679"/>
    </source>
</evidence>
<dbReference type="EMBL" id="RRYP01012388">
    <property type="protein sequence ID" value="TNV77149.1"/>
    <property type="molecule type" value="Genomic_DNA"/>
</dbReference>
<keyword evidence="2" id="KW-1185">Reference proteome</keyword>
<reference evidence="1" key="1">
    <citation type="submission" date="2019-06" db="EMBL/GenBank/DDBJ databases">
        <authorList>
            <person name="Zheng W."/>
        </authorList>
    </citation>
    <scope>NUCLEOTIDE SEQUENCE</scope>
    <source>
        <strain evidence="1">QDHG01</strain>
    </source>
</reference>
<sequence length="82" mass="9791">MVRLRYKGISWESISSFKDEILLDLNANKSIYYAKICSRAIHVRCRICDSFRLIYSYDFKKGKECNIRYKECDKAYHTGPMH</sequence>
<evidence type="ECO:0000313" key="1">
    <source>
        <dbReference type="EMBL" id="TNV77149.1"/>
    </source>
</evidence>
<gene>
    <name evidence="1" type="ORF">FGO68_gene9988</name>
</gene>
<protein>
    <submittedName>
        <fullName evidence="1">Uncharacterized protein</fullName>
    </submittedName>
</protein>